<keyword evidence="10" id="KW-1185">Reference proteome</keyword>
<dbReference type="CDD" id="cd09610">
    <property type="entry name" value="M3B_PepF"/>
    <property type="match status" value="1"/>
</dbReference>
<dbReference type="PANTHER" id="PTHR11804:SF5">
    <property type="entry name" value="OLIGOENDOPEPTIDASE F"/>
    <property type="match status" value="1"/>
</dbReference>
<dbReference type="InterPro" id="IPR042088">
    <property type="entry name" value="OligoPept_F_C"/>
</dbReference>
<dbReference type="InterPro" id="IPR013647">
    <property type="entry name" value="OligopepF_N_dom"/>
</dbReference>
<dbReference type="RefSeq" id="WP_272857402.1">
    <property type="nucleotide sequence ID" value="NZ_CP067134.1"/>
</dbReference>
<evidence type="ECO:0000313" key="10">
    <source>
        <dbReference type="Proteomes" id="UP001218412"/>
    </source>
</evidence>
<organism evidence="9 10">
    <name type="scientific">Paracoccus stylophorae</name>
    <dbReference type="NCBI Taxonomy" id="659350"/>
    <lineage>
        <taxon>Bacteria</taxon>
        <taxon>Pseudomonadati</taxon>
        <taxon>Pseudomonadota</taxon>
        <taxon>Alphaproteobacteria</taxon>
        <taxon>Rhodobacterales</taxon>
        <taxon>Paracoccaceae</taxon>
        <taxon>Paracoccus</taxon>
    </lineage>
</organism>
<dbReference type="Gene3D" id="1.20.140.70">
    <property type="entry name" value="Oligopeptidase f, N-terminal domain"/>
    <property type="match status" value="1"/>
</dbReference>
<keyword evidence="3 6" id="KW-0378">Hydrolase</keyword>
<evidence type="ECO:0000259" key="8">
    <source>
        <dbReference type="Pfam" id="PF08439"/>
    </source>
</evidence>
<evidence type="ECO:0000256" key="1">
    <source>
        <dbReference type="ARBA" id="ARBA00022670"/>
    </source>
</evidence>
<sequence>MAGQPIFDAAGQGKATPFGDLPVWDLTDLYPAPDAPELTADMARLETLVTDFAAQYRGKLADLTPAAMLDCVRAWEQIDIVAGRIMSYAGLRYYQNTVDPVRAKMLGDLQGKITDITTPLVFFSLEFNRIPDPTYEAVFTAPDGPARYKPVFDRMRAMRPHQLSDELEQFLHDNSVVGAAAWNRLFDETTAALSFEVDGATLSLEETLNLLTEHDRDRREAAARALARVFGDNVKLFARIHNTLTKEKAIEDKWRKMPTPQYGRHLSNHVEPEVVEALRNAVTAAYPRLSHRYYALKARWLGLDKLQIWDRNAPLPTDAPRTIGWDEARATVLDAYAGFDPKLAELAEPFFDRGWIDAAATPGKAPGAFAHPTVTTVHPYVLLNYLGKPRDVMTLAHELGHGVHQRLAADQGELLAATPLTLAETASVFGEMLTFRALLARTADPAQRKALLAGKVEDMINTVVRQIAFYDFECKLHAARAEGELTPDDINALWMSVQAESLGPVFEFMPGYETFWTYVPHFVHSPFYVYAYAFGDGLVNALYAAYEDGLPDFQSKYFDMLAAGGSKHHSELLAPFGLDASDPAFWDKGLSMIESLIDELEALEG</sequence>
<dbReference type="InterPro" id="IPR001567">
    <property type="entry name" value="Pept_M3A_M3B_dom"/>
</dbReference>
<keyword evidence="2 6" id="KW-0479">Metal-binding</keyword>
<keyword evidence="1 6" id="KW-0645">Protease</keyword>
<dbReference type="Proteomes" id="UP001218412">
    <property type="component" value="Chromosome"/>
</dbReference>
<gene>
    <name evidence="9" type="ORF">JHW45_09110</name>
</gene>
<comment type="cofactor">
    <cofactor evidence="6">
        <name>Zn(2+)</name>
        <dbReference type="ChEBI" id="CHEBI:29105"/>
    </cofactor>
    <text evidence="6">Binds 1 zinc ion.</text>
</comment>
<proteinExistence type="inferred from homology"/>
<name>A0ABY7SS15_9RHOB</name>
<comment type="similarity">
    <text evidence="6">Belongs to the peptidase M3 family.</text>
</comment>
<protein>
    <submittedName>
        <fullName evidence="9">M3 family oligoendopeptidase</fullName>
    </submittedName>
</protein>
<evidence type="ECO:0000256" key="3">
    <source>
        <dbReference type="ARBA" id="ARBA00022801"/>
    </source>
</evidence>
<evidence type="ECO:0000313" key="9">
    <source>
        <dbReference type="EMBL" id="WCR09293.1"/>
    </source>
</evidence>
<evidence type="ECO:0000259" key="7">
    <source>
        <dbReference type="Pfam" id="PF01432"/>
    </source>
</evidence>
<accession>A0ABY7SS15</accession>
<dbReference type="InterPro" id="IPR045090">
    <property type="entry name" value="Pept_M3A_M3B"/>
</dbReference>
<feature type="domain" description="Peptidase M3A/M3B catalytic" evidence="7">
    <location>
        <begin position="349"/>
        <end position="590"/>
    </location>
</feature>
<dbReference type="PANTHER" id="PTHR11804">
    <property type="entry name" value="PROTEASE M3 THIMET OLIGOPEPTIDASE-RELATED"/>
    <property type="match status" value="1"/>
</dbReference>
<dbReference type="InterPro" id="IPR011977">
    <property type="entry name" value="Pept_M3B_clade3"/>
</dbReference>
<dbReference type="Gene3D" id="1.10.1370.20">
    <property type="entry name" value="Oligoendopeptidase f, C-terminal domain"/>
    <property type="match status" value="1"/>
</dbReference>
<evidence type="ECO:0000256" key="2">
    <source>
        <dbReference type="ARBA" id="ARBA00022723"/>
    </source>
</evidence>
<evidence type="ECO:0000256" key="5">
    <source>
        <dbReference type="ARBA" id="ARBA00023049"/>
    </source>
</evidence>
<dbReference type="NCBIfam" id="TIGR02290">
    <property type="entry name" value="M3_fam_3"/>
    <property type="match status" value="1"/>
</dbReference>
<dbReference type="Pfam" id="PF08439">
    <property type="entry name" value="Peptidase_M3_N"/>
    <property type="match status" value="1"/>
</dbReference>
<reference evidence="9 10" key="1">
    <citation type="submission" date="2021-01" db="EMBL/GenBank/DDBJ databases">
        <title>Biogeographic distribution of Paracoccus.</title>
        <authorList>
            <person name="Hollensteiner J."/>
            <person name="Leineberger J."/>
            <person name="Brinkhoff T."/>
            <person name="Daniel R."/>
        </authorList>
    </citation>
    <scope>NUCLEOTIDE SEQUENCE [LARGE SCALE GENOMIC DNA]</scope>
    <source>
        <strain evidence="9 10">LMG25392</strain>
    </source>
</reference>
<evidence type="ECO:0000256" key="6">
    <source>
        <dbReference type="RuleBase" id="RU003435"/>
    </source>
</evidence>
<dbReference type="EMBL" id="CP067134">
    <property type="protein sequence ID" value="WCR09293.1"/>
    <property type="molecule type" value="Genomic_DNA"/>
</dbReference>
<dbReference type="SUPFAM" id="SSF55486">
    <property type="entry name" value="Metalloproteases ('zincins'), catalytic domain"/>
    <property type="match status" value="1"/>
</dbReference>
<keyword evidence="4 6" id="KW-0862">Zinc</keyword>
<evidence type="ECO:0000256" key="4">
    <source>
        <dbReference type="ARBA" id="ARBA00022833"/>
    </source>
</evidence>
<dbReference type="Pfam" id="PF01432">
    <property type="entry name" value="Peptidase_M3"/>
    <property type="match status" value="1"/>
</dbReference>
<feature type="domain" description="Oligopeptidase F N-terminal" evidence="8">
    <location>
        <begin position="126"/>
        <end position="195"/>
    </location>
</feature>
<keyword evidence="5 6" id="KW-0482">Metalloprotease</keyword>